<evidence type="ECO:0000313" key="2">
    <source>
        <dbReference type="EMBL" id="KAL3105311.1"/>
    </source>
</evidence>
<evidence type="ECO:0000313" key="3">
    <source>
        <dbReference type="Proteomes" id="UP001620626"/>
    </source>
</evidence>
<feature type="compositionally biased region" description="Polar residues" evidence="1">
    <location>
        <begin position="169"/>
        <end position="201"/>
    </location>
</feature>
<proteinExistence type="predicted"/>
<feature type="compositionally biased region" description="Polar residues" evidence="1">
    <location>
        <begin position="252"/>
        <end position="261"/>
    </location>
</feature>
<feature type="compositionally biased region" description="Low complexity" evidence="1">
    <location>
        <begin position="305"/>
        <end position="322"/>
    </location>
</feature>
<sequence>MTVAIGNAICCWLVGIITVFLAVNDVTMVYGIHCKTDSFGYNDNGWTMGIPCNSSHCMVYTCYFGTAKNAYAHFQDCATSQDECGKTPAKCATSRPDYGAGNAGPCSVCNSAEYCNTIDLLKKEQKEKVLLGTTPSLNAMKKNATEPEKLSSNPVGTLNTTKKMEETNATKAVNPSQEPLTKPTTDAYTPTPSPSTIGNLTKTDDYGDTDEPEGSDETEQPKTENSITVPIENPTTSTDRHNEIETDKPISTEMTKMPSSKTIEKLTTTTDDYDDETSESTTDKEKISSASSGKPTKSTRKTTKSTKSVTAHSTETLTNTTTASEMPENGTTAESSEETALPPAQSTAAKFLFGFEFGP</sequence>
<reference evidence="2 3" key="1">
    <citation type="submission" date="2024-10" db="EMBL/GenBank/DDBJ databases">
        <authorList>
            <person name="Kim D."/>
        </authorList>
    </citation>
    <scope>NUCLEOTIDE SEQUENCE [LARGE SCALE GENOMIC DNA]</scope>
    <source>
        <strain evidence="2">BH-2024</strain>
    </source>
</reference>
<dbReference type="AlphaFoldDB" id="A0ABD2KR16"/>
<organism evidence="2 3">
    <name type="scientific">Heterodera trifolii</name>
    <dbReference type="NCBI Taxonomy" id="157864"/>
    <lineage>
        <taxon>Eukaryota</taxon>
        <taxon>Metazoa</taxon>
        <taxon>Ecdysozoa</taxon>
        <taxon>Nematoda</taxon>
        <taxon>Chromadorea</taxon>
        <taxon>Rhabditida</taxon>
        <taxon>Tylenchina</taxon>
        <taxon>Tylenchomorpha</taxon>
        <taxon>Tylenchoidea</taxon>
        <taxon>Heteroderidae</taxon>
        <taxon>Heteroderinae</taxon>
        <taxon>Heterodera</taxon>
    </lineage>
</organism>
<keyword evidence="3" id="KW-1185">Reference proteome</keyword>
<gene>
    <name evidence="2" type="ORF">niasHT_029770</name>
</gene>
<feature type="compositionally biased region" description="Acidic residues" evidence="1">
    <location>
        <begin position="206"/>
        <end position="218"/>
    </location>
</feature>
<dbReference type="EMBL" id="JBICBT010000689">
    <property type="protein sequence ID" value="KAL3105311.1"/>
    <property type="molecule type" value="Genomic_DNA"/>
</dbReference>
<protein>
    <submittedName>
        <fullName evidence="2">Uncharacterized protein</fullName>
    </submittedName>
</protein>
<comment type="caution">
    <text evidence="2">The sequence shown here is derived from an EMBL/GenBank/DDBJ whole genome shotgun (WGS) entry which is preliminary data.</text>
</comment>
<feature type="region of interest" description="Disordered" evidence="1">
    <location>
        <begin position="138"/>
        <end position="346"/>
    </location>
</feature>
<feature type="compositionally biased region" description="Polar residues" evidence="1">
    <location>
        <begin position="223"/>
        <end position="237"/>
    </location>
</feature>
<feature type="compositionally biased region" description="Polar residues" evidence="1">
    <location>
        <begin position="150"/>
        <end position="161"/>
    </location>
</feature>
<evidence type="ECO:0000256" key="1">
    <source>
        <dbReference type="SAM" id="MobiDB-lite"/>
    </source>
</evidence>
<dbReference type="Proteomes" id="UP001620626">
    <property type="component" value="Unassembled WGS sequence"/>
</dbReference>
<accession>A0ABD2KR16</accession>
<name>A0ABD2KR16_9BILA</name>
<feature type="compositionally biased region" description="Basic and acidic residues" evidence="1">
    <location>
        <begin position="238"/>
        <end position="250"/>
    </location>
</feature>